<dbReference type="EMBL" id="RCHS01004212">
    <property type="protein sequence ID" value="RMX36999.1"/>
    <property type="molecule type" value="Genomic_DNA"/>
</dbReference>
<dbReference type="Proteomes" id="UP000275408">
    <property type="component" value="Unassembled WGS sequence"/>
</dbReference>
<feature type="transmembrane region" description="Helical" evidence="10">
    <location>
        <begin position="650"/>
        <end position="673"/>
    </location>
</feature>
<dbReference type="Gene3D" id="1.20.1070.10">
    <property type="entry name" value="Rhodopsin 7-helix transmembrane proteins"/>
    <property type="match status" value="5"/>
</dbReference>
<feature type="transmembrane region" description="Helical" evidence="10">
    <location>
        <begin position="824"/>
        <end position="843"/>
    </location>
</feature>
<evidence type="ECO:0000259" key="11">
    <source>
        <dbReference type="PROSITE" id="PS50262"/>
    </source>
</evidence>
<feature type="transmembrane region" description="Helical" evidence="10">
    <location>
        <begin position="388"/>
        <end position="405"/>
    </location>
</feature>
<evidence type="ECO:0000256" key="2">
    <source>
        <dbReference type="ARBA" id="ARBA00022475"/>
    </source>
</evidence>
<reference evidence="12 13" key="1">
    <citation type="journal article" date="2018" name="Sci. Rep.">
        <title>Comparative analysis of the Pocillopora damicornis genome highlights role of immune system in coral evolution.</title>
        <authorList>
            <person name="Cunning R."/>
            <person name="Bay R.A."/>
            <person name="Gillette P."/>
            <person name="Baker A.C."/>
            <person name="Traylor-Knowles N."/>
        </authorList>
    </citation>
    <scope>NUCLEOTIDE SEQUENCE [LARGE SCALE GENOMIC DNA]</scope>
    <source>
        <strain evidence="12">RSMAS</strain>
        <tissue evidence="12">Whole animal</tissue>
    </source>
</reference>
<feature type="transmembrane region" description="Helical" evidence="10">
    <location>
        <begin position="348"/>
        <end position="376"/>
    </location>
</feature>
<feature type="transmembrane region" description="Helical" evidence="10">
    <location>
        <begin position="920"/>
        <end position="942"/>
    </location>
</feature>
<protein>
    <recommendedName>
        <fullName evidence="11">G-protein coupled receptors family 1 profile domain-containing protein</fullName>
    </recommendedName>
</protein>
<feature type="domain" description="G-protein coupled receptors family 1 profile" evidence="11">
    <location>
        <begin position="469"/>
        <end position="712"/>
    </location>
</feature>
<feature type="transmembrane region" description="Helical" evidence="10">
    <location>
        <begin position="1062"/>
        <end position="1083"/>
    </location>
</feature>
<feature type="transmembrane region" description="Helical" evidence="10">
    <location>
        <begin position="998"/>
        <end position="1017"/>
    </location>
</feature>
<evidence type="ECO:0000256" key="10">
    <source>
        <dbReference type="SAM" id="Phobius"/>
    </source>
</evidence>
<dbReference type="PRINTS" id="PR00237">
    <property type="entry name" value="GPCRRHODOPSN"/>
</dbReference>
<dbReference type="InterPro" id="IPR000276">
    <property type="entry name" value="GPCR_Rhodpsn"/>
</dbReference>
<dbReference type="PANTHER" id="PTHR24246:SF27">
    <property type="entry name" value="ADENOSINE RECEPTOR, ISOFORM A"/>
    <property type="match status" value="1"/>
</dbReference>
<keyword evidence="13" id="KW-1185">Reference proteome</keyword>
<keyword evidence="5" id="KW-0297">G-protein coupled receptor</keyword>
<keyword evidence="6 10" id="KW-0472">Membrane</keyword>
<evidence type="ECO:0000256" key="1">
    <source>
        <dbReference type="ARBA" id="ARBA00004651"/>
    </source>
</evidence>
<feature type="domain" description="G-protein coupled receptors family 1 profile" evidence="11">
    <location>
        <begin position="1075"/>
        <end position="1319"/>
    </location>
</feature>
<dbReference type="PANTHER" id="PTHR24246">
    <property type="entry name" value="OLFACTORY RECEPTOR AND ADENOSINE RECEPTOR"/>
    <property type="match status" value="1"/>
</dbReference>
<sequence length="1352" mass="155364">MITVIWLAPVIINSILSGMYPLPFFVRYYELIVFAFYFIILFVVVSPLERKLTGTLSLVASGSLIMFLPEIVFCGSWVSSPELVSIFPISLYLHFDVANSLRNPMINAIRMPEERTGVLVCNSMSISPNNSTYIDKIHDPRSTMPSPLQCIPWLAVLVTECLTIVILNVIIIIAFVKQRQPQRRSKYLIIHQAIVDLLVGLVYGPLMIERCGSICHLWGHHRPNNTWLLILEYVLGLQVDQFSLLNLAFISLERVHATFRPFKHRFIKKWVYGVIITVIWLVPAVMNSFVLGIVPSHFFFPYDAIIVFAFYLTLLFVIVVCYTCICLKVRCNRLPRHHGAAGVRERKLTGTLFLVTFGSLITFLPRIAVGGFWALILGSVSRFYDQLAFTYLMLIATFVVANSLINPIIHAIRMPESVAIVILETMVKPIPNNSTYYDTIRSYWRPFSPLQCIPWLAVLGTECLTIVILNVIIIIVFVKQRQLQRHSKYLIIHQAIVDLLVGLVYGPLMIEWCGNICDMWEHHRTFITWSFILENVLGLQVYQVSLLNLAFISLERVHATFRPFKHRFIKKWVYGVIVTVTWLVPAVMNSMSTGIVPSIFFFTYYAIIVFAFYFTLLLVVVVCYTSICLKVRKNRLPRHHGTAIVRERKLTGTLFLVTCGSLITFLPEIVYWGSCASSPELVFSLLNQPLFNYFMVTKTFVAANSLINPIIYAIRMPESMASNSCVASHNITSLKHQRSLSTSSCIPWFAVLSIECLAIVILNITTIIVFVKQRQLQRKSTYLIIHLAIADLLAGAISGPMQVYAIMAECYGKIWDITFSRISLAIRPFFPFASLVNLAFISLERVHATYRPFKHRLIKKWVKASHNITNLEHRRSLPPSSCIPWLVVFTIECLAIVVLNIMAIIVFVKQRQLQRRSTYLIIHLAIVDLLVGAVSGPMQIHSFMVWCTGASWDITYFTISFAIRPLFIFASLVNLTFISLERAHATYRPFKHRLIKKWVYGLVIAFIYLLTICKGTIEGVGVWRFNNSWVVFSYFSLLVVICLCYISIYIKLLTASQCIPWLLVHVIECLTIVILNIIIIIVFGKQRRLQRKSTYMIIHLAIVDLLVGAVNGPLWINWSEGSYCDIWEYNRPDINWVFILERLIGFQVHQVSLFNLACISLERVHATFRPFKHRFIKKRVYGVIMIVTWLVPLVVNSIISELDNCSYSYVNCELIYLSYYFALLFVMFFCYISIYLKVRSSCRLQNHGAACLRERKLTRTLFVVTLGSLITFLPMMVFWGFTHFNPRLLYMFFGQSRFHIEMSVITFVFTSSLINPIVYAIRMPEIRAGILQIIFRKAPNPRNPIDIPLENL</sequence>
<dbReference type="OrthoDB" id="9894375at2759"/>
<feature type="domain" description="G-protein coupled receptors family 1 profile" evidence="11">
    <location>
        <begin position="167"/>
        <end position="410"/>
    </location>
</feature>
<feature type="transmembrane region" description="Helical" evidence="10">
    <location>
        <begin position="1259"/>
        <end position="1282"/>
    </location>
</feature>
<keyword evidence="8" id="KW-0325">Glycoprotein</keyword>
<feature type="transmembrane region" description="Helical" evidence="10">
    <location>
        <begin position="526"/>
        <end position="551"/>
    </location>
</feature>
<dbReference type="PROSITE" id="PS50262">
    <property type="entry name" value="G_PROTEIN_RECEP_F1_2"/>
    <property type="match status" value="4"/>
</dbReference>
<feature type="transmembrane region" description="Helical" evidence="10">
    <location>
        <begin position="604"/>
        <end position="629"/>
    </location>
</feature>
<evidence type="ECO:0000256" key="3">
    <source>
        <dbReference type="ARBA" id="ARBA00022692"/>
    </source>
</evidence>
<feature type="transmembrane region" description="Helical" evidence="10">
    <location>
        <begin position="745"/>
        <end position="771"/>
    </location>
</feature>
<feature type="domain" description="G-protein coupled receptors family 1 profile" evidence="11">
    <location>
        <begin position="762"/>
        <end position="1013"/>
    </location>
</feature>
<gene>
    <name evidence="12" type="ORF">pdam_00005084</name>
</gene>
<feature type="transmembrane region" description="Helical" evidence="10">
    <location>
        <begin position="453"/>
        <end position="477"/>
    </location>
</feature>
<keyword evidence="3 10" id="KW-0812">Transmembrane</keyword>
<feature type="transmembrane region" description="Helical" evidence="10">
    <location>
        <begin position="27"/>
        <end position="46"/>
    </location>
</feature>
<keyword evidence="4 10" id="KW-1133">Transmembrane helix</keyword>
<evidence type="ECO:0000256" key="6">
    <source>
        <dbReference type="ARBA" id="ARBA00023136"/>
    </source>
</evidence>
<feature type="transmembrane region" description="Helical" evidence="10">
    <location>
        <begin position="188"/>
        <end position="208"/>
    </location>
</feature>
<name>A0A3M6T6Q4_POCDA</name>
<dbReference type="GO" id="GO:0004930">
    <property type="term" value="F:G protein-coupled receptor activity"/>
    <property type="evidence" value="ECO:0007669"/>
    <property type="project" value="UniProtKB-KW"/>
</dbReference>
<evidence type="ECO:0000256" key="7">
    <source>
        <dbReference type="ARBA" id="ARBA00023170"/>
    </source>
</evidence>
<dbReference type="CDD" id="cd00637">
    <property type="entry name" value="7tm_classA_rhodopsin-like"/>
    <property type="match status" value="5"/>
</dbReference>
<feature type="transmembrane region" description="Helical" evidence="10">
    <location>
        <begin position="489"/>
        <end position="506"/>
    </location>
</feature>
<feature type="transmembrane region" description="Helical" evidence="10">
    <location>
        <begin position="783"/>
        <end position="804"/>
    </location>
</feature>
<feature type="transmembrane region" description="Helical" evidence="10">
    <location>
        <begin position="1219"/>
        <end position="1238"/>
    </location>
</feature>
<feature type="transmembrane region" description="Helical" evidence="10">
    <location>
        <begin position="1095"/>
        <end position="1116"/>
    </location>
</feature>
<organism evidence="12 13">
    <name type="scientific">Pocillopora damicornis</name>
    <name type="common">Cauliflower coral</name>
    <name type="synonym">Millepora damicornis</name>
    <dbReference type="NCBI Taxonomy" id="46731"/>
    <lineage>
        <taxon>Eukaryota</taxon>
        <taxon>Metazoa</taxon>
        <taxon>Cnidaria</taxon>
        <taxon>Anthozoa</taxon>
        <taxon>Hexacorallia</taxon>
        <taxon>Scleractinia</taxon>
        <taxon>Astrocoeniina</taxon>
        <taxon>Pocilloporidae</taxon>
        <taxon>Pocillopora</taxon>
    </lineage>
</organism>
<comment type="subcellular location">
    <subcellularLocation>
        <location evidence="1">Cell membrane</location>
        <topology evidence="1">Multi-pass membrane protein</topology>
    </subcellularLocation>
</comment>
<comment type="caution">
    <text evidence="12">The sequence shown here is derived from an EMBL/GenBank/DDBJ whole genome shotgun (WGS) entry which is preliminary data.</text>
</comment>
<feature type="transmembrane region" description="Helical" evidence="10">
    <location>
        <begin position="58"/>
        <end position="78"/>
    </location>
</feature>
<feature type="transmembrane region" description="Helical" evidence="10">
    <location>
        <begin position="417"/>
        <end position="433"/>
    </location>
</feature>
<feature type="transmembrane region" description="Helical" evidence="10">
    <location>
        <begin position="954"/>
        <end position="977"/>
    </location>
</feature>
<feature type="transmembrane region" description="Helical" evidence="10">
    <location>
        <begin position="1029"/>
        <end position="1050"/>
    </location>
</feature>
<feature type="transmembrane region" description="Helical" evidence="10">
    <location>
        <begin position="693"/>
        <end position="714"/>
    </location>
</feature>
<evidence type="ECO:0000313" key="13">
    <source>
        <dbReference type="Proteomes" id="UP000275408"/>
    </source>
</evidence>
<feature type="transmembrane region" description="Helical" evidence="10">
    <location>
        <begin position="305"/>
        <end position="327"/>
    </location>
</feature>
<feature type="transmembrane region" description="Helical" evidence="10">
    <location>
        <begin position="228"/>
        <end position="249"/>
    </location>
</feature>
<evidence type="ECO:0000256" key="9">
    <source>
        <dbReference type="ARBA" id="ARBA00023224"/>
    </source>
</evidence>
<keyword evidence="9" id="KW-0807">Transducer</keyword>
<keyword evidence="7" id="KW-0675">Receptor</keyword>
<feature type="transmembrane region" description="Helical" evidence="10">
    <location>
        <begin position="883"/>
        <end position="908"/>
    </location>
</feature>
<feature type="transmembrane region" description="Helical" evidence="10">
    <location>
        <begin position="1180"/>
        <end position="1199"/>
    </location>
</feature>
<feature type="transmembrane region" description="Helical" evidence="10">
    <location>
        <begin position="1302"/>
        <end position="1321"/>
    </location>
</feature>
<evidence type="ECO:0000256" key="5">
    <source>
        <dbReference type="ARBA" id="ARBA00023040"/>
    </source>
</evidence>
<feature type="transmembrane region" description="Helical" evidence="10">
    <location>
        <begin position="572"/>
        <end position="592"/>
    </location>
</feature>
<dbReference type="GO" id="GO:0005886">
    <property type="term" value="C:plasma membrane"/>
    <property type="evidence" value="ECO:0007669"/>
    <property type="project" value="UniProtKB-SubCell"/>
</dbReference>
<keyword evidence="2" id="KW-1003">Cell membrane</keyword>
<proteinExistence type="predicted"/>
<dbReference type="SUPFAM" id="SSF81321">
    <property type="entry name" value="Family A G protein-coupled receptor-like"/>
    <property type="match status" value="5"/>
</dbReference>
<dbReference type="InterPro" id="IPR017452">
    <property type="entry name" value="GPCR_Rhodpsn_7TM"/>
</dbReference>
<feature type="transmembrane region" description="Helical" evidence="10">
    <location>
        <begin position="151"/>
        <end position="176"/>
    </location>
</feature>
<feature type="transmembrane region" description="Helical" evidence="10">
    <location>
        <begin position="270"/>
        <end position="293"/>
    </location>
</feature>
<evidence type="ECO:0000256" key="8">
    <source>
        <dbReference type="ARBA" id="ARBA00023180"/>
    </source>
</evidence>
<evidence type="ECO:0000313" key="12">
    <source>
        <dbReference type="EMBL" id="RMX36999.1"/>
    </source>
</evidence>
<evidence type="ECO:0000256" key="4">
    <source>
        <dbReference type="ARBA" id="ARBA00022989"/>
    </source>
</evidence>
<accession>A0A3M6T6Q4</accession>
<dbReference type="Pfam" id="PF00001">
    <property type="entry name" value="7tm_1"/>
    <property type="match status" value="5"/>
</dbReference>